<evidence type="ECO:0000259" key="7">
    <source>
        <dbReference type="PROSITE" id="PS50850"/>
    </source>
</evidence>
<feature type="transmembrane region" description="Helical" evidence="6">
    <location>
        <begin position="490"/>
        <end position="514"/>
    </location>
</feature>
<evidence type="ECO:0000256" key="4">
    <source>
        <dbReference type="ARBA" id="ARBA00023136"/>
    </source>
</evidence>
<feature type="compositionally biased region" description="Low complexity" evidence="5">
    <location>
        <begin position="578"/>
        <end position="592"/>
    </location>
</feature>
<feature type="transmembrane region" description="Helical" evidence="6">
    <location>
        <begin position="462"/>
        <end position="483"/>
    </location>
</feature>
<feature type="transmembrane region" description="Helical" evidence="6">
    <location>
        <begin position="389"/>
        <end position="408"/>
    </location>
</feature>
<evidence type="ECO:0000256" key="1">
    <source>
        <dbReference type="ARBA" id="ARBA00004141"/>
    </source>
</evidence>
<comment type="caution">
    <text evidence="8">The sequence shown here is derived from an EMBL/GenBank/DDBJ whole genome shotgun (WGS) entry which is preliminary data.</text>
</comment>
<keyword evidence="9" id="KW-1185">Reference proteome</keyword>
<evidence type="ECO:0000313" key="8">
    <source>
        <dbReference type="EMBL" id="CAK7228753.1"/>
    </source>
</evidence>
<evidence type="ECO:0000256" key="6">
    <source>
        <dbReference type="SAM" id="Phobius"/>
    </source>
</evidence>
<feature type="transmembrane region" description="Helical" evidence="6">
    <location>
        <begin position="349"/>
        <end position="369"/>
    </location>
</feature>
<feature type="region of interest" description="Disordered" evidence="5">
    <location>
        <begin position="578"/>
        <end position="603"/>
    </location>
</feature>
<protein>
    <recommendedName>
        <fullName evidence="7">Major facilitator superfamily (MFS) profile domain-containing protein</fullName>
    </recommendedName>
</protein>
<sequence length="603" mass="67443">MEDKSSSSITIHQTEQSKQQPQTPEAVHTHQHHGLRQTISDMDDKDAESRYREEAADNIVGAHVHLDDAKNPEQQTQHQHDLQRTPSLSNSENETLIVAWAENDPENPYNWSKTRKIVILITTMTSIINSTMGSALPSNAVPAMTKEWGVTSTTQMVLPVSTYLVGYILGPLVWAPLSEQYGRKMLVLVTFVIFMIWTMACALAPNWPAFLVFRLFTGIFASAPIAVVTGILADTFGSARTRGRAMSMFMAMTVFGPLFAPIISGYCSTTIGWRWTFWIALIYAGVSLIPLAVLPETYGPILLKRRAIRMRKDDPKANIVAPHELERKNLRELVTIVLTRPVRMIISELIVSCVCVYLALLYAIFYMTFTAFPLVFEDIYHFSPGEEGLIFLAIGAGTLLSIPIFYAYDNYLLAAIDRGEEWTKQEEYRRLPLACLGGPVFVISMFWLGWTAKSDVSFVAPMLAGVPFGLGFMLIFIALLNYLTDAYEIFAASANAAASCCRSLLATVLPLAATPMFKRLTISGACSLLGGLSLLMCAIPFLFIWKGEKIRAGSKFCIALRERKIEMQRKVEEQRQRTLLRQQQRQGLPMQQPMSPALEKEIV</sequence>
<dbReference type="EMBL" id="CAWUHC010000074">
    <property type="protein sequence ID" value="CAK7228753.1"/>
    <property type="molecule type" value="Genomic_DNA"/>
</dbReference>
<comment type="subcellular location">
    <subcellularLocation>
        <location evidence="1">Membrane</location>
        <topology evidence="1">Multi-pass membrane protein</topology>
    </subcellularLocation>
</comment>
<feature type="transmembrane region" description="Helical" evidence="6">
    <location>
        <begin position="186"/>
        <end position="205"/>
    </location>
</feature>
<dbReference type="Gene3D" id="1.20.1250.20">
    <property type="entry name" value="MFS general substrate transporter like domains"/>
    <property type="match status" value="1"/>
</dbReference>
<keyword evidence="2 6" id="KW-0812">Transmembrane</keyword>
<feature type="domain" description="Major facilitator superfamily (MFS) profile" evidence="7">
    <location>
        <begin position="118"/>
        <end position="548"/>
    </location>
</feature>
<keyword evidence="3 6" id="KW-1133">Transmembrane helix</keyword>
<feature type="region of interest" description="Disordered" evidence="5">
    <location>
        <begin position="1"/>
        <end position="52"/>
    </location>
</feature>
<feature type="transmembrane region" description="Helical" evidence="6">
    <location>
        <begin position="431"/>
        <end position="450"/>
    </location>
</feature>
<dbReference type="InterPro" id="IPR036259">
    <property type="entry name" value="MFS_trans_sf"/>
</dbReference>
<keyword evidence="4 6" id="KW-0472">Membrane</keyword>
<dbReference type="CDD" id="cd17323">
    <property type="entry name" value="MFS_Tpo1_MDR_like"/>
    <property type="match status" value="1"/>
</dbReference>
<feature type="compositionally biased region" description="Polar residues" evidence="5">
    <location>
        <begin position="1"/>
        <end position="23"/>
    </location>
</feature>
<evidence type="ECO:0000256" key="5">
    <source>
        <dbReference type="SAM" id="MobiDB-lite"/>
    </source>
</evidence>
<dbReference type="SUPFAM" id="SSF103473">
    <property type="entry name" value="MFS general substrate transporter"/>
    <property type="match status" value="1"/>
</dbReference>
<accession>A0ABP0CAB1</accession>
<proteinExistence type="predicted"/>
<feature type="region of interest" description="Disordered" evidence="5">
    <location>
        <begin position="71"/>
        <end position="90"/>
    </location>
</feature>
<gene>
    <name evidence="8" type="ORF">SBRCBS47491_007013</name>
</gene>
<evidence type="ECO:0000313" key="9">
    <source>
        <dbReference type="Proteomes" id="UP001642406"/>
    </source>
</evidence>
<evidence type="ECO:0000256" key="2">
    <source>
        <dbReference type="ARBA" id="ARBA00022692"/>
    </source>
</evidence>
<dbReference type="InterPro" id="IPR020846">
    <property type="entry name" value="MFS_dom"/>
</dbReference>
<feature type="transmembrane region" description="Helical" evidence="6">
    <location>
        <begin position="211"/>
        <end position="233"/>
    </location>
</feature>
<name>A0ABP0CAB1_9PEZI</name>
<feature type="transmembrane region" description="Helical" evidence="6">
    <location>
        <begin position="275"/>
        <end position="303"/>
    </location>
</feature>
<dbReference type="InterPro" id="IPR011701">
    <property type="entry name" value="MFS"/>
</dbReference>
<dbReference type="Proteomes" id="UP001642406">
    <property type="component" value="Unassembled WGS sequence"/>
</dbReference>
<dbReference type="PANTHER" id="PTHR23502">
    <property type="entry name" value="MAJOR FACILITATOR SUPERFAMILY"/>
    <property type="match status" value="1"/>
</dbReference>
<dbReference type="PANTHER" id="PTHR23502:SF74">
    <property type="entry name" value="MAJOR FACILITATOR SUPERFAMILY (MFS) PROFILE DOMAIN-CONTAINING PROTEIN"/>
    <property type="match status" value="1"/>
</dbReference>
<reference evidence="8 9" key="1">
    <citation type="submission" date="2024-01" db="EMBL/GenBank/DDBJ databases">
        <authorList>
            <person name="Allen C."/>
            <person name="Tagirdzhanova G."/>
        </authorList>
    </citation>
    <scope>NUCLEOTIDE SEQUENCE [LARGE SCALE GENOMIC DNA]</scope>
</reference>
<organism evidence="8 9">
    <name type="scientific">Sporothrix bragantina</name>
    <dbReference type="NCBI Taxonomy" id="671064"/>
    <lineage>
        <taxon>Eukaryota</taxon>
        <taxon>Fungi</taxon>
        <taxon>Dikarya</taxon>
        <taxon>Ascomycota</taxon>
        <taxon>Pezizomycotina</taxon>
        <taxon>Sordariomycetes</taxon>
        <taxon>Sordariomycetidae</taxon>
        <taxon>Ophiostomatales</taxon>
        <taxon>Ophiostomataceae</taxon>
        <taxon>Sporothrix</taxon>
    </lineage>
</organism>
<dbReference type="PROSITE" id="PS50850">
    <property type="entry name" value="MFS"/>
    <property type="match status" value="1"/>
</dbReference>
<feature type="transmembrane region" description="Helical" evidence="6">
    <location>
        <begin position="520"/>
        <end position="545"/>
    </location>
</feature>
<feature type="transmembrane region" description="Helical" evidence="6">
    <location>
        <begin position="117"/>
        <end position="136"/>
    </location>
</feature>
<dbReference type="Pfam" id="PF07690">
    <property type="entry name" value="MFS_1"/>
    <property type="match status" value="1"/>
</dbReference>
<feature type="transmembrane region" description="Helical" evidence="6">
    <location>
        <begin position="156"/>
        <end position="174"/>
    </location>
</feature>
<evidence type="ECO:0000256" key="3">
    <source>
        <dbReference type="ARBA" id="ARBA00022989"/>
    </source>
</evidence>